<evidence type="ECO:0008006" key="8">
    <source>
        <dbReference type="Google" id="ProtNLM"/>
    </source>
</evidence>
<feature type="transmembrane region" description="Helical" evidence="6">
    <location>
        <begin position="167"/>
        <end position="187"/>
    </location>
</feature>
<evidence type="ECO:0000256" key="4">
    <source>
        <dbReference type="ARBA" id="ARBA00022989"/>
    </source>
</evidence>
<feature type="transmembrane region" description="Helical" evidence="6">
    <location>
        <begin position="17"/>
        <end position="35"/>
    </location>
</feature>
<dbReference type="GO" id="GO:0005886">
    <property type="term" value="C:plasma membrane"/>
    <property type="evidence" value="ECO:0007669"/>
    <property type="project" value="UniProtKB-SubCell"/>
</dbReference>
<dbReference type="GO" id="GO:0022857">
    <property type="term" value="F:transmembrane transporter activity"/>
    <property type="evidence" value="ECO:0007669"/>
    <property type="project" value="InterPro"/>
</dbReference>
<keyword evidence="5 6" id="KW-0472">Membrane</keyword>
<comment type="subcellular location">
    <subcellularLocation>
        <location evidence="1">Cell membrane</location>
        <topology evidence="1">Multi-pass membrane protein</topology>
    </subcellularLocation>
</comment>
<feature type="non-terminal residue" evidence="7">
    <location>
        <position position="1"/>
    </location>
</feature>
<feature type="non-terminal residue" evidence="7">
    <location>
        <position position="239"/>
    </location>
</feature>
<keyword evidence="4 6" id="KW-1133">Transmembrane helix</keyword>
<evidence type="ECO:0000256" key="6">
    <source>
        <dbReference type="SAM" id="Phobius"/>
    </source>
</evidence>
<name>A0A383CNG1_9ZZZZ</name>
<feature type="transmembrane region" description="Helical" evidence="6">
    <location>
        <begin position="219"/>
        <end position="238"/>
    </location>
</feature>
<accession>A0A383CNG1</accession>
<keyword evidence="2" id="KW-1003">Cell membrane</keyword>
<feature type="transmembrane region" description="Helical" evidence="6">
    <location>
        <begin position="126"/>
        <end position="147"/>
    </location>
</feature>
<dbReference type="PANTHER" id="PTHR32196:SF72">
    <property type="entry name" value="RIBOSE IMPORT PERMEASE PROTEIN RBSC"/>
    <property type="match status" value="1"/>
</dbReference>
<feature type="transmembrane region" description="Helical" evidence="6">
    <location>
        <begin position="98"/>
        <end position="120"/>
    </location>
</feature>
<feature type="transmembrane region" description="Helical" evidence="6">
    <location>
        <begin position="72"/>
        <end position="91"/>
    </location>
</feature>
<keyword evidence="3 6" id="KW-0812">Transmembrane</keyword>
<evidence type="ECO:0000256" key="2">
    <source>
        <dbReference type="ARBA" id="ARBA00022475"/>
    </source>
</evidence>
<proteinExistence type="predicted"/>
<sequence length="239" mass="25977">IRKGKYLFNNKFKEYELLAPIIVLILLCVFIGLINNNFFSFRNFVRIANGASIPLILGIGVTFIIIMGSIDLSIEGVVAFSAVTLSIIVLNGQNENDFGYYGVIFVLLIGGLLGCINGLVHVYLKIPSFMVTLGIWFIGVGIANAILGGITVRITDKSVRALALERFFSVPIAVWVSIIALLIAYIIQKYTALGRHIYAIGGGEDLVKLSGINVNYSRIYVFTIAGMFYSLGGIIAAAQ</sequence>
<feature type="transmembrane region" description="Helical" evidence="6">
    <location>
        <begin position="47"/>
        <end position="66"/>
    </location>
</feature>
<evidence type="ECO:0000313" key="7">
    <source>
        <dbReference type="EMBL" id="SVE33897.1"/>
    </source>
</evidence>
<evidence type="ECO:0000256" key="1">
    <source>
        <dbReference type="ARBA" id="ARBA00004651"/>
    </source>
</evidence>
<reference evidence="7" key="1">
    <citation type="submission" date="2018-05" db="EMBL/GenBank/DDBJ databases">
        <authorList>
            <person name="Lanie J.A."/>
            <person name="Ng W.-L."/>
            <person name="Kazmierczak K.M."/>
            <person name="Andrzejewski T.M."/>
            <person name="Davidsen T.M."/>
            <person name="Wayne K.J."/>
            <person name="Tettelin H."/>
            <person name="Glass J.I."/>
            <person name="Rusch D."/>
            <person name="Podicherti R."/>
            <person name="Tsui H.-C.T."/>
            <person name="Winkler M.E."/>
        </authorList>
    </citation>
    <scope>NUCLEOTIDE SEQUENCE</scope>
</reference>
<dbReference type="PANTHER" id="PTHR32196">
    <property type="entry name" value="ABC TRANSPORTER PERMEASE PROTEIN YPHD-RELATED-RELATED"/>
    <property type="match status" value="1"/>
</dbReference>
<dbReference type="InterPro" id="IPR001851">
    <property type="entry name" value="ABC_transp_permease"/>
</dbReference>
<dbReference type="EMBL" id="UINC01210441">
    <property type="protein sequence ID" value="SVE33897.1"/>
    <property type="molecule type" value="Genomic_DNA"/>
</dbReference>
<dbReference type="Pfam" id="PF02653">
    <property type="entry name" value="BPD_transp_2"/>
    <property type="match status" value="1"/>
</dbReference>
<organism evidence="7">
    <name type="scientific">marine metagenome</name>
    <dbReference type="NCBI Taxonomy" id="408172"/>
    <lineage>
        <taxon>unclassified sequences</taxon>
        <taxon>metagenomes</taxon>
        <taxon>ecological metagenomes</taxon>
    </lineage>
</organism>
<gene>
    <name evidence="7" type="ORF">METZ01_LOCUS486751</name>
</gene>
<evidence type="ECO:0000256" key="3">
    <source>
        <dbReference type="ARBA" id="ARBA00022692"/>
    </source>
</evidence>
<dbReference type="AlphaFoldDB" id="A0A383CNG1"/>
<protein>
    <recommendedName>
        <fullName evidence="8">ABC transporter permease</fullName>
    </recommendedName>
</protein>
<evidence type="ECO:0000256" key="5">
    <source>
        <dbReference type="ARBA" id="ARBA00023136"/>
    </source>
</evidence>